<dbReference type="AlphaFoldDB" id="I8UCP2"/>
<dbReference type="Proteomes" id="UP000004080">
    <property type="component" value="Unassembled WGS sequence"/>
</dbReference>
<keyword evidence="2 5" id="KW-0812">Transmembrane</keyword>
<organism evidence="6 7">
    <name type="scientific">Fictibacillus macauensis ZFHKF-1</name>
    <dbReference type="NCBI Taxonomy" id="1196324"/>
    <lineage>
        <taxon>Bacteria</taxon>
        <taxon>Bacillati</taxon>
        <taxon>Bacillota</taxon>
        <taxon>Bacilli</taxon>
        <taxon>Bacillales</taxon>
        <taxon>Fictibacillaceae</taxon>
        <taxon>Fictibacillus</taxon>
    </lineage>
</organism>
<accession>I8UCP2</accession>
<dbReference type="InterPro" id="IPR010899">
    <property type="entry name" value="UPF0344"/>
</dbReference>
<dbReference type="RefSeq" id="WP_007202978.1">
    <property type="nucleotide sequence ID" value="NZ_AKKV01000031.1"/>
</dbReference>
<keyword evidence="4 5" id="KW-0472">Membrane</keyword>
<dbReference type="Pfam" id="PF07457">
    <property type="entry name" value="DUF1516"/>
    <property type="match status" value="1"/>
</dbReference>
<comment type="caution">
    <text evidence="6">The sequence shown here is derived from an EMBL/GenBank/DDBJ whole genome shotgun (WGS) entry which is preliminary data.</text>
</comment>
<keyword evidence="1" id="KW-1003">Cell membrane</keyword>
<keyword evidence="7" id="KW-1185">Reference proteome</keyword>
<sequence length="118" mass="13409">MLTLHTISWTIGLVLFFVAYMLYKLTTKKKLAMIFHMVLRVLFVLILISGSVLTYQWLNAGVVNPGPFVIKGIMGLALIGLMEVMLQGIKNKEVRKVRWLLFIAALGIVFFYGYVVIK</sequence>
<feature type="transmembrane region" description="Helical" evidence="5">
    <location>
        <begin position="68"/>
        <end position="86"/>
    </location>
</feature>
<feature type="transmembrane region" description="Helical" evidence="5">
    <location>
        <begin position="6"/>
        <end position="25"/>
    </location>
</feature>
<evidence type="ECO:0000256" key="3">
    <source>
        <dbReference type="ARBA" id="ARBA00022989"/>
    </source>
</evidence>
<proteinExistence type="predicted"/>
<dbReference type="STRING" id="1196324.A374_14500"/>
<gene>
    <name evidence="6" type="ORF">A374_14500</name>
</gene>
<name>I8UCP2_9BACL</name>
<protein>
    <submittedName>
        <fullName evidence="6">Uncharacterized protein</fullName>
    </submittedName>
</protein>
<reference evidence="6 7" key="1">
    <citation type="journal article" date="2012" name="J. Bacteriol.">
        <title>Genome of Bacillus macauensis ZFHKF-1, a Long-Chain-Forming Bacterium.</title>
        <authorList>
            <person name="Cai L."/>
            <person name="Zhang T."/>
        </authorList>
    </citation>
    <scope>NUCLEOTIDE SEQUENCE [LARGE SCALE GENOMIC DNA]</scope>
    <source>
        <strain evidence="6 7">ZFHKF-1</strain>
    </source>
</reference>
<evidence type="ECO:0000256" key="4">
    <source>
        <dbReference type="ARBA" id="ARBA00023136"/>
    </source>
</evidence>
<dbReference type="EMBL" id="AKKV01000031">
    <property type="protein sequence ID" value="EIT84548.1"/>
    <property type="molecule type" value="Genomic_DNA"/>
</dbReference>
<evidence type="ECO:0000313" key="7">
    <source>
        <dbReference type="Proteomes" id="UP000004080"/>
    </source>
</evidence>
<evidence type="ECO:0000313" key="6">
    <source>
        <dbReference type="EMBL" id="EIT84548.1"/>
    </source>
</evidence>
<feature type="transmembrane region" description="Helical" evidence="5">
    <location>
        <begin position="37"/>
        <end position="56"/>
    </location>
</feature>
<feature type="transmembrane region" description="Helical" evidence="5">
    <location>
        <begin position="98"/>
        <end position="117"/>
    </location>
</feature>
<evidence type="ECO:0000256" key="2">
    <source>
        <dbReference type="ARBA" id="ARBA00022692"/>
    </source>
</evidence>
<evidence type="ECO:0000256" key="1">
    <source>
        <dbReference type="ARBA" id="ARBA00022475"/>
    </source>
</evidence>
<dbReference type="PATRIC" id="fig|1196324.3.peg.2964"/>
<evidence type="ECO:0000256" key="5">
    <source>
        <dbReference type="SAM" id="Phobius"/>
    </source>
</evidence>
<dbReference type="OrthoDB" id="2365314at2"/>
<keyword evidence="3 5" id="KW-1133">Transmembrane helix</keyword>